<evidence type="ECO:0000256" key="5">
    <source>
        <dbReference type="ARBA" id="ARBA00023049"/>
    </source>
</evidence>
<evidence type="ECO:0000256" key="3">
    <source>
        <dbReference type="ARBA" id="ARBA00022801"/>
    </source>
</evidence>
<dbReference type="GO" id="GO:0006508">
    <property type="term" value="P:proteolysis"/>
    <property type="evidence" value="ECO:0007669"/>
    <property type="project" value="UniProtKB-KW"/>
</dbReference>
<comment type="caution">
    <text evidence="8">The sequence shown here is derived from an EMBL/GenBank/DDBJ whole genome shotgun (WGS) entry which is preliminary data.</text>
</comment>
<keyword evidence="3 6" id="KW-0378">Hydrolase</keyword>
<dbReference type="AlphaFoldDB" id="A0AAD7NAZ5"/>
<dbReference type="Pfam" id="PF01435">
    <property type="entry name" value="Peptidase_M48"/>
    <property type="match status" value="1"/>
</dbReference>
<keyword evidence="9" id="KW-1185">Reference proteome</keyword>
<evidence type="ECO:0000256" key="6">
    <source>
        <dbReference type="RuleBase" id="RU003983"/>
    </source>
</evidence>
<comment type="similarity">
    <text evidence="6">Belongs to the peptidase M48 family.</text>
</comment>
<name>A0AAD7NAZ5_9AGAR</name>
<evidence type="ECO:0000256" key="2">
    <source>
        <dbReference type="ARBA" id="ARBA00022723"/>
    </source>
</evidence>
<evidence type="ECO:0000259" key="7">
    <source>
        <dbReference type="Pfam" id="PF01435"/>
    </source>
</evidence>
<evidence type="ECO:0000313" key="9">
    <source>
        <dbReference type="Proteomes" id="UP001215598"/>
    </source>
</evidence>
<sequence>MLMAFMYAFVFRPISISHTAPVSRSNSSWFSCIGRSSSRYLTPPLLWLRALLTRIESLASKLKFPRIHLYQNNGSERRSHRNAYAFGLPRMRAFLPLSVPATNTVCKAKLIVIFDTIIQQNQTDDVEGVLAHELSFWCSLLSSILSYLSTFSPNHVAF</sequence>
<proteinExistence type="inferred from homology"/>
<evidence type="ECO:0000256" key="1">
    <source>
        <dbReference type="ARBA" id="ARBA00022670"/>
    </source>
</evidence>
<accession>A0AAD7NAZ5</accession>
<dbReference type="GO" id="GO:0046872">
    <property type="term" value="F:metal ion binding"/>
    <property type="evidence" value="ECO:0007669"/>
    <property type="project" value="UniProtKB-KW"/>
</dbReference>
<reference evidence="8" key="1">
    <citation type="submission" date="2023-03" db="EMBL/GenBank/DDBJ databases">
        <title>Massive genome expansion in bonnet fungi (Mycena s.s.) driven by repeated elements and novel gene families across ecological guilds.</title>
        <authorList>
            <consortium name="Lawrence Berkeley National Laboratory"/>
            <person name="Harder C.B."/>
            <person name="Miyauchi S."/>
            <person name="Viragh M."/>
            <person name="Kuo A."/>
            <person name="Thoen E."/>
            <person name="Andreopoulos B."/>
            <person name="Lu D."/>
            <person name="Skrede I."/>
            <person name="Drula E."/>
            <person name="Henrissat B."/>
            <person name="Morin E."/>
            <person name="Kohler A."/>
            <person name="Barry K."/>
            <person name="LaButti K."/>
            <person name="Morin E."/>
            <person name="Salamov A."/>
            <person name="Lipzen A."/>
            <person name="Mereny Z."/>
            <person name="Hegedus B."/>
            <person name="Baldrian P."/>
            <person name="Stursova M."/>
            <person name="Weitz H."/>
            <person name="Taylor A."/>
            <person name="Grigoriev I.V."/>
            <person name="Nagy L.G."/>
            <person name="Martin F."/>
            <person name="Kauserud H."/>
        </authorList>
    </citation>
    <scope>NUCLEOTIDE SEQUENCE</scope>
    <source>
        <strain evidence="8">CBHHK182m</strain>
    </source>
</reference>
<dbReference type="Proteomes" id="UP001215598">
    <property type="component" value="Unassembled WGS sequence"/>
</dbReference>
<keyword evidence="2" id="KW-0479">Metal-binding</keyword>
<dbReference type="EMBL" id="JARKIB010000058">
    <property type="protein sequence ID" value="KAJ7752676.1"/>
    <property type="molecule type" value="Genomic_DNA"/>
</dbReference>
<keyword evidence="5 6" id="KW-0482">Metalloprotease</keyword>
<feature type="domain" description="Peptidase M48" evidence="7">
    <location>
        <begin position="53"/>
        <end position="137"/>
    </location>
</feature>
<dbReference type="PANTHER" id="PTHR10120">
    <property type="entry name" value="CAAX PRENYL PROTEASE 1"/>
    <property type="match status" value="1"/>
</dbReference>
<dbReference type="Gene3D" id="3.30.2010.10">
    <property type="entry name" value="Metalloproteases ('zincins'), catalytic domain"/>
    <property type="match status" value="2"/>
</dbReference>
<keyword evidence="1 6" id="KW-0645">Protease</keyword>
<evidence type="ECO:0000256" key="4">
    <source>
        <dbReference type="ARBA" id="ARBA00022833"/>
    </source>
</evidence>
<comment type="cofactor">
    <cofactor evidence="6">
        <name>Zn(2+)</name>
        <dbReference type="ChEBI" id="CHEBI:29105"/>
    </cofactor>
    <text evidence="6">Binds 1 zinc ion per subunit.</text>
</comment>
<dbReference type="InterPro" id="IPR001915">
    <property type="entry name" value="Peptidase_M48"/>
</dbReference>
<keyword evidence="4 6" id="KW-0862">Zinc</keyword>
<gene>
    <name evidence="8" type="ORF">B0H16DRAFT_1723599</name>
</gene>
<protein>
    <recommendedName>
        <fullName evidence="7">Peptidase M48 domain-containing protein</fullName>
    </recommendedName>
</protein>
<organism evidence="8 9">
    <name type="scientific">Mycena metata</name>
    <dbReference type="NCBI Taxonomy" id="1033252"/>
    <lineage>
        <taxon>Eukaryota</taxon>
        <taxon>Fungi</taxon>
        <taxon>Dikarya</taxon>
        <taxon>Basidiomycota</taxon>
        <taxon>Agaricomycotina</taxon>
        <taxon>Agaricomycetes</taxon>
        <taxon>Agaricomycetidae</taxon>
        <taxon>Agaricales</taxon>
        <taxon>Marasmiineae</taxon>
        <taxon>Mycenaceae</taxon>
        <taxon>Mycena</taxon>
    </lineage>
</organism>
<dbReference type="GO" id="GO:0004222">
    <property type="term" value="F:metalloendopeptidase activity"/>
    <property type="evidence" value="ECO:0007669"/>
    <property type="project" value="InterPro"/>
</dbReference>
<evidence type="ECO:0000313" key="8">
    <source>
        <dbReference type="EMBL" id="KAJ7752676.1"/>
    </source>
</evidence>